<feature type="compositionally biased region" description="Basic and acidic residues" evidence="2">
    <location>
        <begin position="29"/>
        <end position="43"/>
    </location>
</feature>
<keyword evidence="4" id="KW-0418">Kinase</keyword>
<keyword evidence="3" id="KW-0472">Membrane</keyword>
<keyword evidence="3" id="KW-0812">Transmembrane</keyword>
<feature type="transmembrane region" description="Helical" evidence="3">
    <location>
        <begin position="182"/>
        <end position="202"/>
    </location>
</feature>
<evidence type="ECO:0000313" key="4">
    <source>
        <dbReference type="EMBL" id="OZG64497.1"/>
    </source>
</evidence>
<feature type="transmembrane region" description="Helical" evidence="3">
    <location>
        <begin position="96"/>
        <end position="114"/>
    </location>
</feature>
<dbReference type="Gene3D" id="3.30.565.10">
    <property type="entry name" value="Histidine kinase-like ATPase, C-terminal domain"/>
    <property type="match status" value="1"/>
</dbReference>
<dbReference type="OrthoDB" id="3228373at2"/>
<reference evidence="4 5" key="1">
    <citation type="journal article" date="2017" name="BMC Genomics">
        <title>Comparative genomic and phylogenomic analyses of the Bifidobacteriaceae family.</title>
        <authorList>
            <person name="Lugli G.A."/>
            <person name="Milani C."/>
            <person name="Turroni F."/>
            <person name="Duranti S."/>
            <person name="Mancabelli L."/>
            <person name="Mangifesta M."/>
            <person name="Ferrario C."/>
            <person name="Modesto M."/>
            <person name="Mattarelli P."/>
            <person name="Jiri K."/>
            <person name="van Sinderen D."/>
            <person name="Ventura M."/>
        </authorList>
    </citation>
    <scope>NUCLEOTIDE SEQUENCE [LARGE SCALE GENOMIC DNA]</scope>
    <source>
        <strain evidence="4 5">DSM 100202</strain>
    </source>
</reference>
<dbReference type="AlphaFoldDB" id="A0A261FZC8"/>
<name>A0A261FZC8_9BIFI</name>
<keyword evidence="1" id="KW-0175">Coiled coil</keyword>
<dbReference type="GO" id="GO:0016301">
    <property type="term" value="F:kinase activity"/>
    <property type="evidence" value="ECO:0007669"/>
    <property type="project" value="UniProtKB-KW"/>
</dbReference>
<comment type="caution">
    <text evidence="4">The sequence shown here is derived from an EMBL/GenBank/DDBJ whole genome shotgun (WGS) entry which is preliminary data.</text>
</comment>
<organism evidence="4 5">
    <name type="scientific">Bifidobacterium hapali</name>
    <dbReference type="NCBI Taxonomy" id="1630172"/>
    <lineage>
        <taxon>Bacteria</taxon>
        <taxon>Bacillati</taxon>
        <taxon>Actinomycetota</taxon>
        <taxon>Actinomycetes</taxon>
        <taxon>Bifidobacteriales</taxon>
        <taxon>Bifidobacteriaceae</taxon>
        <taxon>Bifidobacterium</taxon>
    </lineage>
</organism>
<dbReference type="InterPro" id="IPR036890">
    <property type="entry name" value="HATPase_C_sf"/>
</dbReference>
<feature type="transmembrane region" description="Helical" evidence="3">
    <location>
        <begin position="126"/>
        <end position="148"/>
    </location>
</feature>
<keyword evidence="5" id="KW-1185">Reference proteome</keyword>
<keyword evidence="4" id="KW-0808">Transferase</keyword>
<proteinExistence type="predicted"/>
<dbReference type="Proteomes" id="UP000216074">
    <property type="component" value="Unassembled WGS sequence"/>
</dbReference>
<evidence type="ECO:0000256" key="2">
    <source>
        <dbReference type="SAM" id="MobiDB-lite"/>
    </source>
</evidence>
<evidence type="ECO:0000313" key="5">
    <source>
        <dbReference type="Proteomes" id="UP000216074"/>
    </source>
</evidence>
<keyword evidence="3" id="KW-1133">Transmembrane helix</keyword>
<sequence>MGKPKLSILSTLSRLLPVGQSPHCRLSRNRRDGRSTSQDEHHSNRFRSNDTNASASANQDRPLFANGRTRVLLACSCVPPVIETAYMCSNGDGNDVMILFALLSVIGCLTMALLPRVGGWLIVTLWAARCVIPSTTPLSILFCVLMAVTVMAYRSLAMSVLASVAAESATAARIWLYPWDSSVVATVCATAAFLLVALWLGSMMGWQEQREREEREHAALLRRLANQQLATQLHHSVANDLTTIMLLTQQLRSAVSSYDQSNTKLVNLIEQTTQESLRKVRTLITQLDQPSDATTQHIPCTSRPAAYIEPTVTVDNSSSSLSIRDESPNRQQTHATNTDRLDTLTANELQSATANYDERLHAHGLAGMSLVNGETACACTADRKAVLLDTLREIVGNMMKYADPAAGYCIAITLAPGLATLSASNGVRQTQEHMHENMQNSPSHASDALSGGTGLRRCRDAACTLGGEFTAEQDGESWTVLLTLPLA</sequence>
<gene>
    <name evidence="4" type="ORF">BHAP_0958</name>
</gene>
<feature type="compositionally biased region" description="Polar residues" evidence="2">
    <location>
        <begin position="49"/>
        <end position="59"/>
    </location>
</feature>
<feature type="region of interest" description="Disordered" evidence="2">
    <location>
        <begin position="433"/>
        <end position="452"/>
    </location>
</feature>
<evidence type="ECO:0000256" key="1">
    <source>
        <dbReference type="SAM" id="Coils"/>
    </source>
</evidence>
<dbReference type="EMBL" id="MWWY01000021">
    <property type="protein sequence ID" value="OZG64497.1"/>
    <property type="molecule type" value="Genomic_DNA"/>
</dbReference>
<accession>A0A261FZC8</accession>
<dbReference type="RefSeq" id="WP_094729599.1">
    <property type="nucleotide sequence ID" value="NZ_MWWY01000021.1"/>
</dbReference>
<protein>
    <submittedName>
        <fullName evidence="4">Signal transduction histidine kinase</fullName>
    </submittedName>
</protein>
<feature type="coiled-coil region" evidence="1">
    <location>
        <begin position="203"/>
        <end position="230"/>
    </location>
</feature>
<evidence type="ECO:0000256" key="3">
    <source>
        <dbReference type="SAM" id="Phobius"/>
    </source>
</evidence>
<feature type="region of interest" description="Disordered" evidence="2">
    <location>
        <begin position="20"/>
        <end position="59"/>
    </location>
</feature>